<gene>
    <name evidence="4" type="ORF">DSM04_10380</name>
</gene>
<dbReference type="PROSITE" id="PS51123">
    <property type="entry name" value="OMPA_2"/>
    <property type="match status" value="1"/>
</dbReference>
<dbReference type="EMBL" id="QOVI01000003">
    <property type="protein sequence ID" value="RXG15192.1"/>
    <property type="molecule type" value="Genomic_DNA"/>
</dbReference>
<dbReference type="Proteomes" id="UP000289821">
    <property type="component" value="Unassembled WGS sequence"/>
</dbReference>
<dbReference type="InterPro" id="IPR036737">
    <property type="entry name" value="OmpA-like_sf"/>
</dbReference>
<proteinExistence type="predicted"/>
<evidence type="ECO:0000313" key="5">
    <source>
        <dbReference type="Proteomes" id="UP000289821"/>
    </source>
</evidence>
<feature type="coiled-coil region" evidence="2">
    <location>
        <begin position="89"/>
        <end position="116"/>
    </location>
</feature>
<evidence type="ECO:0000313" key="4">
    <source>
        <dbReference type="EMBL" id="RXG15192.1"/>
    </source>
</evidence>
<keyword evidence="1" id="KW-0472">Membrane</keyword>
<evidence type="ECO:0000259" key="3">
    <source>
        <dbReference type="PROSITE" id="PS51123"/>
    </source>
</evidence>
<name>A0A4Q0NUX6_9FLAO</name>
<protein>
    <submittedName>
        <fullName evidence="4">OmpA family protein</fullName>
    </submittedName>
</protein>
<dbReference type="AlphaFoldDB" id="A0A4Q0NUX6"/>
<dbReference type="GO" id="GO:0016020">
    <property type="term" value="C:membrane"/>
    <property type="evidence" value="ECO:0007669"/>
    <property type="project" value="UniProtKB-UniRule"/>
</dbReference>
<dbReference type="SUPFAM" id="SSF103088">
    <property type="entry name" value="OmpA-like"/>
    <property type="match status" value="1"/>
</dbReference>
<comment type="caution">
    <text evidence="4">The sequence shown here is derived from an EMBL/GenBank/DDBJ whole genome shotgun (WGS) entry which is preliminary data.</text>
</comment>
<dbReference type="Gene3D" id="3.30.1330.60">
    <property type="entry name" value="OmpA-like domain"/>
    <property type="match status" value="1"/>
</dbReference>
<dbReference type="InterPro" id="IPR006665">
    <property type="entry name" value="OmpA-like"/>
</dbReference>
<evidence type="ECO:0000256" key="1">
    <source>
        <dbReference type="PROSITE-ProRule" id="PRU00473"/>
    </source>
</evidence>
<feature type="domain" description="OmpA-like" evidence="3">
    <location>
        <begin position="120"/>
        <end position="239"/>
    </location>
</feature>
<dbReference type="Pfam" id="PF00691">
    <property type="entry name" value="OmpA"/>
    <property type="match status" value="1"/>
</dbReference>
<dbReference type="OrthoDB" id="9763897at2"/>
<reference evidence="4 5" key="1">
    <citation type="submission" date="2018-07" db="EMBL/GenBank/DDBJ databases">
        <title>Leeuwenhoekiella genomics.</title>
        <authorList>
            <person name="Tahon G."/>
            <person name="Willems A."/>
        </authorList>
    </citation>
    <scope>NUCLEOTIDE SEQUENCE [LARGE SCALE GENOMIC DNA]</scope>
    <source>
        <strain evidence="4 5">R-50232</strain>
    </source>
</reference>
<accession>A0A4Q0NUX6</accession>
<sequence>MRNFLIAFSVFLCWCVIGLYFLNSSGSTTRNSLFIKYKPIENNIQKLVLDSLTTSQSLDNLEGSNSEITTKNTYTDSSLNSSGTNDKLIEELQSRLERTKHAMEDDQERLRLAKLKQVEVHSKSVVRNVDITFRPVFKMARLVRDQNAAEFLAEVKRKLRIKPQARIDIIGYTDHIGDDRDNYELALDQAEKIRLFLIKSLNLPENQVFAYSKGEDDPLYTRDMEDKIKLNNRYELIFN</sequence>
<evidence type="ECO:0000256" key="2">
    <source>
        <dbReference type="SAM" id="Coils"/>
    </source>
</evidence>
<keyword evidence="2" id="KW-0175">Coiled coil</keyword>
<organism evidence="4 5">
    <name type="scientific">Leeuwenhoekiella aestuarii</name>
    <dbReference type="NCBI Taxonomy" id="2249426"/>
    <lineage>
        <taxon>Bacteria</taxon>
        <taxon>Pseudomonadati</taxon>
        <taxon>Bacteroidota</taxon>
        <taxon>Flavobacteriia</taxon>
        <taxon>Flavobacteriales</taxon>
        <taxon>Flavobacteriaceae</taxon>
        <taxon>Leeuwenhoekiella</taxon>
    </lineage>
</organism>
<keyword evidence="5" id="KW-1185">Reference proteome</keyword>